<feature type="compositionally biased region" description="Basic and acidic residues" evidence="1">
    <location>
        <begin position="22"/>
        <end position="32"/>
    </location>
</feature>
<gene>
    <name evidence="2" type="ORF">IAD51_01195</name>
</gene>
<organism evidence="2 3">
    <name type="scientific">Candidatus Limadaptatus stercorigallinarum</name>
    <dbReference type="NCBI Taxonomy" id="2840845"/>
    <lineage>
        <taxon>Bacteria</taxon>
        <taxon>Bacillati</taxon>
        <taxon>Bacillota</taxon>
        <taxon>Clostridia</taxon>
        <taxon>Eubacteriales</taxon>
        <taxon>Candidatus Limadaptatus</taxon>
    </lineage>
</organism>
<feature type="region of interest" description="Disordered" evidence="1">
    <location>
        <begin position="22"/>
        <end position="41"/>
    </location>
</feature>
<sequence>MANVRHPECAIRNLAKEAKRRLREGSYDREARQSFPQGATPAQKQIYIRLKQLLDSGEEVVNPIRQLADAELMSRLSHEERQRYVFRLAADYLAVKKELEGRLAAGK</sequence>
<accession>A0A9D1HQV1</accession>
<proteinExistence type="predicted"/>
<protein>
    <submittedName>
        <fullName evidence="2">Uncharacterized protein</fullName>
    </submittedName>
</protein>
<reference evidence="2" key="2">
    <citation type="journal article" date="2021" name="PeerJ">
        <title>Extensive microbial diversity within the chicken gut microbiome revealed by metagenomics and culture.</title>
        <authorList>
            <person name="Gilroy R."/>
            <person name="Ravi A."/>
            <person name="Getino M."/>
            <person name="Pursley I."/>
            <person name="Horton D.L."/>
            <person name="Alikhan N.F."/>
            <person name="Baker D."/>
            <person name="Gharbi K."/>
            <person name="Hall N."/>
            <person name="Watson M."/>
            <person name="Adriaenssens E.M."/>
            <person name="Foster-Nyarko E."/>
            <person name="Jarju S."/>
            <person name="Secka A."/>
            <person name="Antonio M."/>
            <person name="Oren A."/>
            <person name="Chaudhuri R.R."/>
            <person name="La Ragione R."/>
            <person name="Hildebrand F."/>
            <person name="Pallen M.J."/>
        </authorList>
    </citation>
    <scope>NUCLEOTIDE SEQUENCE</scope>
    <source>
        <strain evidence="2">1063</strain>
    </source>
</reference>
<comment type="caution">
    <text evidence="2">The sequence shown here is derived from an EMBL/GenBank/DDBJ whole genome shotgun (WGS) entry which is preliminary data.</text>
</comment>
<evidence type="ECO:0000256" key="1">
    <source>
        <dbReference type="SAM" id="MobiDB-lite"/>
    </source>
</evidence>
<evidence type="ECO:0000313" key="2">
    <source>
        <dbReference type="EMBL" id="HIU20846.1"/>
    </source>
</evidence>
<dbReference type="AlphaFoldDB" id="A0A9D1HQV1"/>
<dbReference type="Proteomes" id="UP000824088">
    <property type="component" value="Unassembled WGS sequence"/>
</dbReference>
<reference evidence="2" key="1">
    <citation type="submission" date="2020-10" db="EMBL/GenBank/DDBJ databases">
        <authorList>
            <person name="Gilroy R."/>
        </authorList>
    </citation>
    <scope>NUCLEOTIDE SEQUENCE</scope>
    <source>
        <strain evidence="2">1063</strain>
    </source>
</reference>
<evidence type="ECO:0000313" key="3">
    <source>
        <dbReference type="Proteomes" id="UP000824088"/>
    </source>
</evidence>
<name>A0A9D1HQV1_9FIRM</name>
<dbReference type="EMBL" id="DVMN01000019">
    <property type="protein sequence ID" value="HIU20846.1"/>
    <property type="molecule type" value="Genomic_DNA"/>
</dbReference>